<evidence type="ECO:0000313" key="2">
    <source>
        <dbReference type="Proteomes" id="UP000270272"/>
    </source>
</evidence>
<sequence length="103" mass="11776">MVSFIDDQQVPLCVAQMFQTLFVATREVQRADNQLLGFKRVVGIVLGFGVTLVVEQREAQVEAAQHFNQPLMLQSFRDDDQHAFRRARQQLLVQDHPGFDGFS</sequence>
<organism evidence="1 2">
    <name type="scientific">Citrobacter koseri</name>
    <name type="common">Citrobacter diversus</name>
    <dbReference type="NCBI Taxonomy" id="545"/>
    <lineage>
        <taxon>Bacteria</taxon>
        <taxon>Pseudomonadati</taxon>
        <taxon>Pseudomonadota</taxon>
        <taxon>Gammaproteobacteria</taxon>
        <taxon>Enterobacterales</taxon>
        <taxon>Enterobacteriaceae</taxon>
        <taxon>Citrobacter</taxon>
    </lineage>
</organism>
<dbReference type="Proteomes" id="UP000270272">
    <property type="component" value="Chromosome"/>
</dbReference>
<gene>
    <name evidence="1" type="ORF">NCTC11075_04100</name>
</gene>
<dbReference type="AlphaFoldDB" id="A0A3S5DP51"/>
<evidence type="ECO:0000313" key="1">
    <source>
        <dbReference type="EMBL" id="VEB93224.1"/>
    </source>
</evidence>
<dbReference type="EMBL" id="LR134204">
    <property type="protein sequence ID" value="VEB93224.1"/>
    <property type="molecule type" value="Genomic_DNA"/>
</dbReference>
<name>A0A3S5DP51_CITKO</name>
<protein>
    <submittedName>
        <fullName evidence="1">Uncharacterized protein</fullName>
    </submittedName>
</protein>
<accession>A0A3S5DP51</accession>
<proteinExistence type="predicted"/>
<reference evidence="1 2" key="1">
    <citation type="submission" date="2018-12" db="EMBL/GenBank/DDBJ databases">
        <authorList>
            <consortium name="Pathogen Informatics"/>
        </authorList>
    </citation>
    <scope>NUCLEOTIDE SEQUENCE [LARGE SCALE GENOMIC DNA]</scope>
    <source>
        <strain evidence="1 2">NCTC11075</strain>
    </source>
</reference>